<evidence type="ECO:0000313" key="2">
    <source>
        <dbReference type="Proteomes" id="UP000557392"/>
    </source>
</evidence>
<keyword evidence="2" id="KW-1185">Reference proteome</keyword>
<protein>
    <submittedName>
        <fullName evidence="1">Uncharacterized protein</fullName>
    </submittedName>
</protein>
<dbReference type="RefSeq" id="WP_183993553.1">
    <property type="nucleotide sequence ID" value="NZ_JACIEH010000001.1"/>
</dbReference>
<sequence length="52" mass="5666">MPNTRFVEILGQGHGTMFNRCSGMLAMAFPHDPAAPLDLDCTTKATGPIFRE</sequence>
<evidence type="ECO:0000313" key="1">
    <source>
        <dbReference type="EMBL" id="MBB4096558.1"/>
    </source>
</evidence>
<dbReference type="Proteomes" id="UP000557392">
    <property type="component" value="Unassembled WGS sequence"/>
</dbReference>
<comment type="caution">
    <text evidence="1">The sequence shown here is derived from an EMBL/GenBank/DDBJ whole genome shotgun (WGS) entry which is preliminary data.</text>
</comment>
<proteinExistence type="predicted"/>
<accession>A0A7W6JNB7</accession>
<dbReference type="AlphaFoldDB" id="A0A7W6JNB7"/>
<name>A0A7W6JNB7_9SPHN</name>
<gene>
    <name evidence="1" type="ORF">GGR46_000091</name>
</gene>
<reference evidence="1 2" key="1">
    <citation type="submission" date="2020-08" db="EMBL/GenBank/DDBJ databases">
        <title>Genomic Encyclopedia of Type Strains, Phase IV (KMG-IV): sequencing the most valuable type-strain genomes for metagenomic binning, comparative biology and taxonomic classification.</title>
        <authorList>
            <person name="Goeker M."/>
        </authorList>
    </citation>
    <scope>NUCLEOTIDE SEQUENCE [LARGE SCALE GENOMIC DNA]</scope>
    <source>
        <strain evidence="1 2">DSM 101806</strain>
    </source>
</reference>
<dbReference type="EMBL" id="JACIEH010000001">
    <property type="protein sequence ID" value="MBB4096558.1"/>
    <property type="molecule type" value="Genomic_DNA"/>
</dbReference>
<organism evidence="1 2">
    <name type="scientific">Sphingomonas kyeonggiensis</name>
    <dbReference type="NCBI Taxonomy" id="1268553"/>
    <lineage>
        <taxon>Bacteria</taxon>
        <taxon>Pseudomonadati</taxon>
        <taxon>Pseudomonadota</taxon>
        <taxon>Alphaproteobacteria</taxon>
        <taxon>Sphingomonadales</taxon>
        <taxon>Sphingomonadaceae</taxon>
        <taxon>Sphingomonas</taxon>
    </lineage>
</organism>